<dbReference type="Proteomes" id="UP000594688">
    <property type="component" value="Chromosome"/>
</dbReference>
<evidence type="ECO:0000256" key="3">
    <source>
        <dbReference type="ARBA" id="ARBA00022741"/>
    </source>
</evidence>
<evidence type="ECO:0000256" key="2">
    <source>
        <dbReference type="ARBA" id="ARBA00022598"/>
    </source>
</evidence>
<dbReference type="Pfam" id="PF02700">
    <property type="entry name" value="PurS"/>
    <property type="match status" value="1"/>
</dbReference>
<comment type="catalytic activity">
    <reaction evidence="6">
        <text>N(2)-formyl-N(1)-(5-phospho-beta-D-ribosyl)glycinamide + L-glutamine + ATP + H2O = 2-formamido-N(1)-(5-O-phospho-beta-D-ribosyl)acetamidine + L-glutamate + ADP + phosphate + H(+)</text>
        <dbReference type="Rhea" id="RHEA:17129"/>
        <dbReference type="ChEBI" id="CHEBI:15377"/>
        <dbReference type="ChEBI" id="CHEBI:15378"/>
        <dbReference type="ChEBI" id="CHEBI:29985"/>
        <dbReference type="ChEBI" id="CHEBI:30616"/>
        <dbReference type="ChEBI" id="CHEBI:43474"/>
        <dbReference type="ChEBI" id="CHEBI:58359"/>
        <dbReference type="ChEBI" id="CHEBI:147286"/>
        <dbReference type="ChEBI" id="CHEBI:147287"/>
        <dbReference type="ChEBI" id="CHEBI:456216"/>
        <dbReference type="EC" id="6.3.5.3"/>
    </reaction>
</comment>
<dbReference type="SUPFAM" id="SSF82697">
    <property type="entry name" value="PurS-like"/>
    <property type="match status" value="1"/>
</dbReference>
<keyword evidence="3 6" id="KW-0547">Nucleotide-binding</keyword>
<dbReference type="HAMAP" id="MF_01926">
    <property type="entry name" value="PurS"/>
    <property type="match status" value="1"/>
</dbReference>
<dbReference type="AlphaFoldDB" id="A0A7T0BVP6"/>
<proteinExistence type="inferred from homology"/>
<evidence type="ECO:0000256" key="5">
    <source>
        <dbReference type="ARBA" id="ARBA00022840"/>
    </source>
</evidence>
<keyword evidence="1 6" id="KW-0963">Cytoplasm</keyword>
<dbReference type="PANTHER" id="PTHR34696:SF1">
    <property type="entry name" value="PHOSPHORIBOSYLFORMYLGLYCINAMIDINE SYNTHASE SUBUNIT PURS"/>
    <property type="match status" value="1"/>
</dbReference>
<organism evidence="7 8">
    <name type="scientific">Candidatus Nitronauta litoralis</name>
    <dbReference type="NCBI Taxonomy" id="2705533"/>
    <lineage>
        <taxon>Bacteria</taxon>
        <taxon>Pseudomonadati</taxon>
        <taxon>Nitrospinota/Tectimicrobiota group</taxon>
        <taxon>Nitrospinota</taxon>
        <taxon>Nitrospinia</taxon>
        <taxon>Nitrospinales</taxon>
        <taxon>Nitrospinaceae</taxon>
        <taxon>Candidatus Nitronauta</taxon>
    </lineage>
</organism>
<evidence type="ECO:0000256" key="4">
    <source>
        <dbReference type="ARBA" id="ARBA00022755"/>
    </source>
</evidence>
<dbReference type="GO" id="GO:0004642">
    <property type="term" value="F:phosphoribosylformylglycinamidine synthase activity"/>
    <property type="evidence" value="ECO:0007669"/>
    <property type="project" value="UniProtKB-UniRule"/>
</dbReference>
<dbReference type="EC" id="6.3.5.3" evidence="6"/>
<keyword evidence="5 6" id="KW-0067">ATP-binding</keyword>
<keyword evidence="2 6" id="KW-0436">Ligase</keyword>
<comment type="pathway">
    <text evidence="6">Purine metabolism; IMP biosynthesis via de novo pathway; 5-amino-1-(5-phospho-D-ribosyl)imidazole from N(2)-formyl-N(1)-(5-phospho-D-ribosyl)glycinamide: step 1/2.</text>
</comment>
<comment type="subcellular location">
    <subcellularLocation>
        <location evidence="6">Cytoplasm</location>
    </subcellularLocation>
</comment>
<dbReference type="Gene3D" id="3.30.1280.10">
    <property type="entry name" value="Phosphoribosylformylglycinamidine synthase subunit PurS"/>
    <property type="match status" value="1"/>
</dbReference>
<dbReference type="KEGG" id="nli:G3M70_08025"/>
<gene>
    <name evidence="6 7" type="primary">purS</name>
    <name evidence="7" type="ORF">G3M70_08025</name>
</gene>
<evidence type="ECO:0000256" key="1">
    <source>
        <dbReference type="ARBA" id="ARBA00022490"/>
    </source>
</evidence>
<dbReference type="PANTHER" id="PTHR34696">
    <property type="entry name" value="PHOSPHORIBOSYLFORMYLGLYCINAMIDINE SYNTHASE SUBUNIT PURS"/>
    <property type="match status" value="1"/>
</dbReference>
<evidence type="ECO:0000313" key="7">
    <source>
        <dbReference type="EMBL" id="QPJ61825.1"/>
    </source>
</evidence>
<comment type="similarity">
    <text evidence="6">Belongs to the PurS family.</text>
</comment>
<dbReference type="GO" id="GO:0005737">
    <property type="term" value="C:cytoplasm"/>
    <property type="evidence" value="ECO:0007669"/>
    <property type="project" value="UniProtKB-SubCell"/>
</dbReference>
<accession>A0A7T0BVP6</accession>
<comment type="function">
    <text evidence="6">Part of the phosphoribosylformylglycinamidine synthase complex involved in the purines biosynthetic pathway. Catalyzes the ATP-dependent conversion of formylglycinamide ribonucleotide (FGAR) and glutamine to yield formylglycinamidine ribonucleotide (FGAM) and glutamate. The FGAM synthase complex is composed of three subunits. PurQ produces an ammonia molecule by converting glutamine to glutamate. PurL transfers the ammonia molecule to FGAR to form FGAM in an ATP-dependent manner. PurS interacts with PurQ and PurL and is thought to assist in the transfer of the ammonia molecule from PurQ to PurL.</text>
</comment>
<dbReference type="InterPro" id="IPR003850">
    <property type="entry name" value="PurS"/>
</dbReference>
<dbReference type="GO" id="GO:0005524">
    <property type="term" value="F:ATP binding"/>
    <property type="evidence" value="ECO:0007669"/>
    <property type="project" value="UniProtKB-UniRule"/>
</dbReference>
<comment type="subunit">
    <text evidence="6">Part of the FGAM synthase complex composed of 1 PurL, 1 PurQ and 2 PurS subunits.</text>
</comment>
<reference evidence="7 8" key="1">
    <citation type="submission" date="2020-02" db="EMBL/GenBank/DDBJ databases">
        <title>Genomic and physiological characterization of two novel Nitrospinaceae genera.</title>
        <authorList>
            <person name="Mueller A.J."/>
            <person name="Jung M.-Y."/>
            <person name="Strachan C.R."/>
            <person name="Herbold C.W."/>
            <person name="Kirkegaard R.H."/>
            <person name="Daims H."/>
        </authorList>
    </citation>
    <scope>NUCLEOTIDE SEQUENCE [LARGE SCALE GENOMIC DNA]</scope>
    <source>
        <strain evidence="7">EB</strain>
    </source>
</reference>
<keyword evidence="4 6" id="KW-0658">Purine biosynthesis</keyword>
<dbReference type="NCBIfam" id="TIGR00302">
    <property type="entry name" value="phosphoribosylformylglycinamidine synthase subunit PurS"/>
    <property type="match status" value="1"/>
</dbReference>
<dbReference type="NCBIfam" id="NF004630">
    <property type="entry name" value="PRK05974.1"/>
    <property type="match status" value="1"/>
</dbReference>
<sequence length="80" mass="8880">MLAKIHVTLKNGVLDPQGKAVHHALGDLGFGEVQEVSVGKYLELKLDGVSTEEAETRVREMCDRLLANTVIESYRFNLEP</sequence>
<evidence type="ECO:0000313" key="8">
    <source>
        <dbReference type="Proteomes" id="UP000594688"/>
    </source>
</evidence>
<protein>
    <recommendedName>
        <fullName evidence="6">Phosphoribosylformylglycinamidine synthase subunit PurS</fullName>
        <shortName evidence="6">FGAM synthase</shortName>
        <ecNumber evidence="6">6.3.5.3</ecNumber>
    </recommendedName>
    <alternativeName>
        <fullName evidence="6">Formylglycinamide ribonucleotide amidotransferase subunit III</fullName>
        <shortName evidence="6">FGAR amidotransferase III</shortName>
        <shortName evidence="6">FGAR-AT III</shortName>
    </alternativeName>
    <alternativeName>
        <fullName evidence="6">Phosphoribosylformylglycinamidine synthase subunit III</fullName>
    </alternativeName>
</protein>
<dbReference type="EMBL" id="CP048685">
    <property type="protein sequence ID" value="QPJ61825.1"/>
    <property type="molecule type" value="Genomic_DNA"/>
</dbReference>
<name>A0A7T0BVP6_9BACT</name>
<dbReference type="UniPathway" id="UPA00074">
    <property type="reaction ID" value="UER00128"/>
</dbReference>
<dbReference type="GO" id="GO:0006189">
    <property type="term" value="P:'de novo' IMP biosynthetic process"/>
    <property type="evidence" value="ECO:0007669"/>
    <property type="project" value="UniProtKB-UniRule"/>
</dbReference>
<evidence type="ECO:0000256" key="6">
    <source>
        <dbReference type="HAMAP-Rule" id="MF_01926"/>
    </source>
</evidence>
<dbReference type="InterPro" id="IPR036604">
    <property type="entry name" value="PurS-like_sf"/>
</dbReference>